<feature type="domain" description="HTH cro/C1-type" evidence="2">
    <location>
        <begin position="29"/>
        <end position="81"/>
    </location>
</feature>
<accession>A0A7X1LPM2</accession>
<protein>
    <submittedName>
        <fullName evidence="3">Helix-turn-helix domain-containing protein</fullName>
    </submittedName>
</protein>
<dbReference type="Pfam" id="PF17765">
    <property type="entry name" value="MLTR_LBD"/>
    <property type="match status" value="1"/>
</dbReference>
<dbReference type="Pfam" id="PF13560">
    <property type="entry name" value="HTH_31"/>
    <property type="match status" value="1"/>
</dbReference>
<dbReference type="Gene3D" id="1.10.260.40">
    <property type="entry name" value="lambda repressor-like DNA-binding domains"/>
    <property type="match status" value="1"/>
</dbReference>
<dbReference type="InterPro" id="IPR010982">
    <property type="entry name" value="Lambda_DNA-bd_dom_sf"/>
</dbReference>
<dbReference type="InterPro" id="IPR001387">
    <property type="entry name" value="Cro/C1-type_HTH"/>
</dbReference>
<dbReference type="PANTHER" id="PTHR35010:SF2">
    <property type="entry name" value="BLL4672 PROTEIN"/>
    <property type="match status" value="1"/>
</dbReference>
<dbReference type="GO" id="GO:0003677">
    <property type="term" value="F:DNA binding"/>
    <property type="evidence" value="ECO:0007669"/>
    <property type="project" value="InterPro"/>
</dbReference>
<reference evidence="3 4" key="1">
    <citation type="submission" date="2020-08" db="EMBL/GenBank/DDBJ databases">
        <title>Whole-Genome Sequence of French Clinical Streptomyces mexicanus Strain Q0842.</title>
        <authorList>
            <person name="Boxberger M."/>
            <person name="La Scola B."/>
        </authorList>
    </citation>
    <scope>NUCLEOTIDE SEQUENCE [LARGE SCALE GENOMIC DNA]</scope>
    <source>
        <strain evidence="3 4">Marseille-Q0842</strain>
    </source>
</reference>
<dbReference type="SUPFAM" id="SSF47413">
    <property type="entry name" value="lambda repressor-like DNA-binding domains"/>
    <property type="match status" value="1"/>
</dbReference>
<gene>
    <name evidence="3" type="ORF">H1R13_06420</name>
</gene>
<evidence type="ECO:0000313" key="4">
    <source>
        <dbReference type="Proteomes" id="UP000517694"/>
    </source>
</evidence>
<evidence type="ECO:0000313" key="3">
    <source>
        <dbReference type="EMBL" id="MBC2864637.1"/>
    </source>
</evidence>
<name>A0A7X1LPM2_9ACTN</name>
<evidence type="ECO:0000256" key="1">
    <source>
        <dbReference type="SAM" id="MobiDB-lite"/>
    </source>
</evidence>
<keyword evidence="4" id="KW-1185">Reference proteome</keyword>
<evidence type="ECO:0000259" key="2">
    <source>
        <dbReference type="PROSITE" id="PS50943"/>
    </source>
</evidence>
<feature type="compositionally biased region" description="Basic and acidic residues" evidence="1">
    <location>
        <begin position="270"/>
        <end position="281"/>
    </location>
</feature>
<dbReference type="InterPro" id="IPR041413">
    <property type="entry name" value="MLTR_LBD"/>
</dbReference>
<dbReference type="EMBL" id="JACMHY010000002">
    <property type="protein sequence ID" value="MBC2864637.1"/>
    <property type="molecule type" value="Genomic_DNA"/>
</dbReference>
<organism evidence="3 4">
    <name type="scientific">Streptomyces mexicanus</name>
    <dbReference type="NCBI Taxonomy" id="178566"/>
    <lineage>
        <taxon>Bacteria</taxon>
        <taxon>Bacillati</taxon>
        <taxon>Actinomycetota</taxon>
        <taxon>Actinomycetes</taxon>
        <taxon>Kitasatosporales</taxon>
        <taxon>Streptomycetaceae</taxon>
        <taxon>Streptomyces</taxon>
    </lineage>
</organism>
<dbReference type="AlphaFoldDB" id="A0A7X1LPM2"/>
<dbReference type="PROSITE" id="PS50943">
    <property type="entry name" value="HTH_CROC1"/>
    <property type="match status" value="1"/>
</dbReference>
<dbReference type="Gene3D" id="3.30.450.180">
    <property type="match status" value="1"/>
</dbReference>
<comment type="caution">
    <text evidence="3">The sequence shown here is derived from an EMBL/GenBank/DDBJ whole genome shotgun (WGS) entry which is preliminary data.</text>
</comment>
<dbReference type="OrthoDB" id="3608749at2"/>
<dbReference type="CDD" id="cd00093">
    <property type="entry name" value="HTH_XRE"/>
    <property type="match status" value="1"/>
</dbReference>
<dbReference type="RefSeq" id="WP_159673065.1">
    <property type="nucleotide sequence ID" value="NZ_JACMHY010000002.1"/>
</dbReference>
<feature type="compositionally biased region" description="Gly residues" evidence="1">
    <location>
        <begin position="282"/>
        <end position="297"/>
    </location>
</feature>
<dbReference type="PANTHER" id="PTHR35010">
    <property type="entry name" value="BLL4672 PROTEIN-RELATED"/>
    <property type="match status" value="1"/>
</dbReference>
<dbReference type="Proteomes" id="UP000517694">
    <property type="component" value="Unassembled WGS sequence"/>
</dbReference>
<feature type="region of interest" description="Disordered" evidence="1">
    <location>
        <begin position="268"/>
        <end position="306"/>
    </location>
</feature>
<sequence>MARQELARFLRRSRERLRPQEVGLPPGTLRRVPGLRREEVAELAHISVDYYTRLEQARGPRPSDRVLDAVGHALRLTPAERSHLFRLAGSTPPPGPGAVCRVRPHVAAMLHRLPETAAIVTDATYGIVAWNPLARLLLGEDFGGGAPNLARRRFLGAGRAVRSSGAEQFGHIVVARLRRAADRYPHDARLAALLAELRAGSEEFRHIWEARPVHAPGHRTKTIDHPVAGPLRLACDVLLVPEDDQEVVLVTADPGSPSARGLRALHRATRTADDGGDDHGGGDGGGGDGGRRAGVGGVRRPASGAR</sequence>
<proteinExistence type="predicted"/>
<dbReference type="SMART" id="SM00530">
    <property type="entry name" value="HTH_XRE"/>
    <property type="match status" value="1"/>
</dbReference>